<evidence type="ECO:0000256" key="3">
    <source>
        <dbReference type="ARBA" id="ARBA00023163"/>
    </source>
</evidence>
<dbReference type="GO" id="GO:0003677">
    <property type="term" value="F:DNA binding"/>
    <property type="evidence" value="ECO:0007669"/>
    <property type="project" value="UniProtKB-KW"/>
</dbReference>
<dbReference type="SUPFAM" id="SSF46785">
    <property type="entry name" value="Winged helix' DNA-binding domain"/>
    <property type="match status" value="1"/>
</dbReference>
<dbReference type="InterPro" id="IPR000835">
    <property type="entry name" value="HTH_MarR-typ"/>
</dbReference>
<dbReference type="Proteomes" id="UP000480684">
    <property type="component" value="Unassembled WGS sequence"/>
</dbReference>
<proteinExistence type="predicted"/>
<keyword evidence="2" id="KW-0238">DNA-binding</keyword>
<dbReference type="SMART" id="SM00347">
    <property type="entry name" value="HTH_MARR"/>
    <property type="match status" value="1"/>
</dbReference>
<keyword evidence="3" id="KW-0804">Transcription</keyword>
<dbReference type="Gene3D" id="1.10.10.10">
    <property type="entry name" value="Winged helix-like DNA-binding domain superfamily/Winged helix DNA-binding domain"/>
    <property type="match status" value="1"/>
</dbReference>
<protein>
    <submittedName>
        <fullName evidence="5">MarR family transcriptional regulator</fullName>
    </submittedName>
</protein>
<accession>A0A7C9US14</accession>
<comment type="caution">
    <text evidence="5">The sequence shown here is derived from an EMBL/GenBank/DDBJ whole genome shotgun (WGS) entry which is preliminary data.</text>
</comment>
<keyword evidence="1" id="KW-0805">Transcription regulation</keyword>
<dbReference type="Pfam" id="PF12802">
    <property type="entry name" value="MarR_2"/>
    <property type="match status" value="1"/>
</dbReference>
<name>A0A7C9US14_9PROT</name>
<organism evidence="5 6">
    <name type="scientific">Magnetospirillum aberrantis SpK</name>
    <dbReference type="NCBI Taxonomy" id="908842"/>
    <lineage>
        <taxon>Bacteria</taxon>
        <taxon>Pseudomonadati</taxon>
        <taxon>Pseudomonadota</taxon>
        <taxon>Alphaproteobacteria</taxon>
        <taxon>Rhodospirillales</taxon>
        <taxon>Rhodospirillaceae</taxon>
        <taxon>Magnetospirillum</taxon>
    </lineage>
</organism>
<dbReference type="InterPro" id="IPR036388">
    <property type="entry name" value="WH-like_DNA-bd_sf"/>
</dbReference>
<dbReference type="PRINTS" id="PR00598">
    <property type="entry name" value="HTHMARR"/>
</dbReference>
<gene>
    <name evidence="5" type="ORF">G4223_02520</name>
</gene>
<dbReference type="PROSITE" id="PS50995">
    <property type="entry name" value="HTH_MARR_2"/>
    <property type="match status" value="1"/>
</dbReference>
<dbReference type="AlphaFoldDB" id="A0A7C9US14"/>
<evidence type="ECO:0000313" key="6">
    <source>
        <dbReference type="Proteomes" id="UP000480684"/>
    </source>
</evidence>
<evidence type="ECO:0000259" key="4">
    <source>
        <dbReference type="PROSITE" id="PS50995"/>
    </source>
</evidence>
<dbReference type="GO" id="GO:0003700">
    <property type="term" value="F:DNA-binding transcription factor activity"/>
    <property type="evidence" value="ECO:0007669"/>
    <property type="project" value="InterPro"/>
</dbReference>
<evidence type="ECO:0000256" key="2">
    <source>
        <dbReference type="ARBA" id="ARBA00023125"/>
    </source>
</evidence>
<feature type="domain" description="HTH marR-type" evidence="4">
    <location>
        <begin position="27"/>
        <end position="162"/>
    </location>
</feature>
<keyword evidence="6" id="KW-1185">Reference proteome</keyword>
<dbReference type="PANTHER" id="PTHR42756">
    <property type="entry name" value="TRANSCRIPTIONAL REGULATOR, MARR"/>
    <property type="match status" value="1"/>
</dbReference>
<dbReference type="EMBL" id="JAAIYP010000008">
    <property type="protein sequence ID" value="NFV78988.1"/>
    <property type="molecule type" value="Genomic_DNA"/>
</dbReference>
<dbReference type="InterPro" id="IPR036390">
    <property type="entry name" value="WH_DNA-bd_sf"/>
</dbReference>
<sequence length="174" mass="19246">MPPRIPDAVDAILAQWRMEKPDLDLGPMGLIGRLGRCGALIRRRLDLTFERFGLSGWEFDMLATLYRSGPPYCLAPTTLFSTLMVTSGTMTHRLKGLEARGWVERHVNPDDARSSLVQLTSEGRQLIDAAIEAHVDNEKKIIAGLPAADQAALDQLLARLLAVLENGRESEKLD</sequence>
<reference evidence="5 6" key="1">
    <citation type="submission" date="2020-02" db="EMBL/GenBank/DDBJ databases">
        <authorList>
            <person name="Dziuba M."/>
            <person name="Kuznetsov B."/>
            <person name="Mardanov A."/>
            <person name="Ravin N."/>
            <person name="Grouzdev D."/>
        </authorList>
    </citation>
    <scope>NUCLEOTIDE SEQUENCE [LARGE SCALE GENOMIC DNA]</scope>
    <source>
        <strain evidence="5 6">SpK</strain>
    </source>
</reference>
<evidence type="ECO:0000313" key="5">
    <source>
        <dbReference type="EMBL" id="NFV78988.1"/>
    </source>
</evidence>
<evidence type="ECO:0000256" key="1">
    <source>
        <dbReference type="ARBA" id="ARBA00023015"/>
    </source>
</evidence>
<dbReference type="RefSeq" id="WP_163674565.1">
    <property type="nucleotide sequence ID" value="NZ_JAAIYP010000008.1"/>
</dbReference>
<dbReference type="PANTHER" id="PTHR42756:SF1">
    <property type="entry name" value="TRANSCRIPTIONAL REPRESSOR OF EMRAB OPERON"/>
    <property type="match status" value="1"/>
</dbReference>